<evidence type="ECO:0000313" key="2">
    <source>
        <dbReference type="EMBL" id="KAH8077243.1"/>
    </source>
</evidence>
<evidence type="ECO:0000256" key="1">
    <source>
        <dbReference type="SAM" id="MobiDB-lite"/>
    </source>
</evidence>
<feature type="compositionally biased region" description="Polar residues" evidence="1">
    <location>
        <begin position="167"/>
        <end position="176"/>
    </location>
</feature>
<protein>
    <submittedName>
        <fullName evidence="2">Uncharacterized protein</fullName>
    </submittedName>
</protein>
<feature type="region of interest" description="Disordered" evidence="1">
    <location>
        <begin position="126"/>
        <end position="182"/>
    </location>
</feature>
<dbReference type="AlphaFoldDB" id="A0A8K0UFH4"/>
<dbReference type="InterPro" id="IPR029058">
    <property type="entry name" value="AB_hydrolase_fold"/>
</dbReference>
<name>A0A8K0UFH4_9AGAR</name>
<proteinExistence type="predicted"/>
<reference evidence="2" key="1">
    <citation type="journal article" date="2021" name="New Phytol.">
        <title>Evolutionary innovations through gain and loss of genes in the ectomycorrhizal Boletales.</title>
        <authorList>
            <person name="Wu G."/>
            <person name="Miyauchi S."/>
            <person name="Morin E."/>
            <person name="Kuo A."/>
            <person name="Drula E."/>
            <person name="Varga T."/>
            <person name="Kohler A."/>
            <person name="Feng B."/>
            <person name="Cao Y."/>
            <person name="Lipzen A."/>
            <person name="Daum C."/>
            <person name="Hundley H."/>
            <person name="Pangilinan J."/>
            <person name="Johnson J."/>
            <person name="Barry K."/>
            <person name="LaButti K."/>
            <person name="Ng V."/>
            <person name="Ahrendt S."/>
            <person name="Min B."/>
            <person name="Choi I.G."/>
            <person name="Park H."/>
            <person name="Plett J.M."/>
            <person name="Magnuson J."/>
            <person name="Spatafora J.W."/>
            <person name="Nagy L.G."/>
            <person name="Henrissat B."/>
            <person name="Grigoriev I.V."/>
            <person name="Yang Z.L."/>
            <person name="Xu J."/>
            <person name="Martin F.M."/>
        </authorList>
    </citation>
    <scope>NUCLEOTIDE SEQUENCE</scope>
    <source>
        <strain evidence="2">KKN 215</strain>
    </source>
</reference>
<sequence length="411" mass="44680">MMEHSRAPIWCMIGLSEWEAHEVDLVGVKGCMKRWTDFDSLFPDSLVASGDDHDAPRFVRDLVRGEVSAVGEEEPLEKCEQIRHGGPEATSHSNILVLQATSQQSSRTLSLYDFHHLVTTAFDLHPSRPSSPAFTRVPTPLSRANSPLSAVYPNTSGSPSGDAGTSPLHSASQSHFPQDFPAQPDRTSFGLFKALKSRASALLLAPIPPHHNPPEARPSISSQRTLQPFPNAPATPPNILGLFFTMSSRFAAVIYRPSRVRTRSLPKSFLTMSRHGIHPAPPLLTTKSFLDLTSSTDDRKKRVPSPTPVQQVQAHAHLPPLRNLSSTSTTPKITQWPGLGAVGDAIFDKFFASLVPLLATNVESATKNKAALNALVDKIGPVHLVTHSQSGEFGWNLADARPNLIRSIIGL</sequence>
<organism evidence="2 3">
    <name type="scientific">Cristinia sonorae</name>
    <dbReference type="NCBI Taxonomy" id="1940300"/>
    <lineage>
        <taxon>Eukaryota</taxon>
        <taxon>Fungi</taxon>
        <taxon>Dikarya</taxon>
        <taxon>Basidiomycota</taxon>
        <taxon>Agaricomycotina</taxon>
        <taxon>Agaricomycetes</taxon>
        <taxon>Agaricomycetidae</taxon>
        <taxon>Agaricales</taxon>
        <taxon>Pleurotineae</taxon>
        <taxon>Stephanosporaceae</taxon>
        <taxon>Cristinia</taxon>
    </lineage>
</organism>
<accession>A0A8K0UFH4</accession>
<evidence type="ECO:0000313" key="3">
    <source>
        <dbReference type="Proteomes" id="UP000813824"/>
    </source>
</evidence>
<dbReference type="EMBL" id="JAEVFJ010000065">
    <property type="protein sequence ID" value="KAH8077243.1"/>
    <property type="molecule type" value="Genomic_DNA"/>
</dbReference>
<dbReference type="Gene3D" id="3.40.50.1820">
    <property type="entry name" value="alpha/beta hydrolase"/>
    <property type="match status" value="1"/>
</dbReference>
<feature type="region of interest" description="Disordered" evidence="1">
    <location>
        <begin position="294"/>
        <end position="315"/>
    </location>
</feature>
<dbReference type="Proteomes" id="UP000813824">
    <property type="component" value="Unassembled WGS sequence"/>
</dbReference>
<dbReference type="OrthoDB" id="9978720at2759"/>
<feature type="compositionally biased region" description="Polar residues" evidence="1">
    <location>
        <begin position="142"/>
        <end position="159"/>
    </location>
</feature>
<comment type="caution">
    <text evidence="2">The sequence shown here is derived from an EMBL/GenBank/DDBJ whole genome shotgun (WGS) entry which is preliminary data.</text>
</comment>
<gene>
    <name evidence="2" type="ORF">BXZ70DRAFT_1053835</name>
</gene>
<feature type="region of interest" description="Disordered" evidence="1">
    <location>
        <begin position="205"/>
        <end position="224"/>
    </location>
</feature>
<keyword evidence="3" id="KW-1185">Reference proteome</keyword>